<evidence type="ECO:0000313" key="3">
    <source>
        <dbReference type="Proteomes" id="UP001162131"/>
    </source>
</evidence>
<dbReference type="AlphaFoldDB" id="A0AAU9JWJ6"/>
<dbReference type="Proteomes" id="UP001162131">
    <property type="component" value="Unassembled WGS sequence"/>
</dbReference>
<feature type="compositionally biased region" description="Basic residues" evidence="1">
    <location>
        <begin position="166"/>
        <end position="181"/>
    </location>
</feature>
<protein>
    <submittedName>
        <fullName evidence="2">Uncharacterized protein</fullName>
    </submittedName>
</protein>
<comment type="caution">
    <text evidence="2">The sequence shown here is derived from an EMBL/GenBank/DDBJ whole genome shotgun (WGS) entry which is preliminary data.</text>
</comment>
<feature type="compositionally biased region" description="Low complexity" evidence="1">
    <location>
        <begin position="101"/>
        <end position="121"/>
    </location>
</feature>
<feature type="compositionally biased region" description="Basic and acidic residues" evidence="1">
    <location>
        <begin position="84"/>
        <end position="93"/>
    </location>
</feature>
<reference evidence="2" key="1">
    <citation type="submission" date="2021-09" db="EMBL/GenBank/DDBJ databases">
        <authorList>
            <consortium name="AG Swart"/>
            <person name="Singh M."/>
            <person name="Singh A."/>
            <person name="Seah K."/>
            <person name="Emmerich C."/>
        </authorList>
    </citation>
    <scope>NUCLEOTIDE SEQUENCE</scope>
    <source>
        <strain evidence="2">ATCC30299</strain>
    </source>
</reference>
<name>A0AAU9JWJ6_9CILI</name>
<feature type="region of interest" description="Disordered" evidence="1">
    <location>
        <begin position="1"/>
        <end position="185"/>
    </location>
</feature>
<feature type="compositionally biased region" description="Basic and acidic residues" evidence="1">
    <location>
        <begin position="122"/>
        <end position="135"/>
    </location>
</feature>
<feature type="compositionally biased region" description="Basic residues" evidence="1">
    <location>
        <begin position="1"/>
        <end position="14"/>
    </location>
</feature>
<feature type="compositionally biased region" description="Basic and acidic residues" evidence="1">
    <location>
        <begin position="155"/>
        <end position="165"/>
    </location>
</feature>
<organism evidence="2 3">
    <name type="scientific">Blepharisma stoltei</name>
    <dbReference type="NCBI Taxonomy" id="1481888"/>
    <lineage>
        <taxon>Eukaryota</taxon>
        <taxon>Sar</taxon>
        <taxon>Alveolata</taxon>
        <taxon>Ciliophora</taxon>
        <taxon>Postciliodesmatophora</taxon>
        <taxon>Heterotrichea</taxon>
        <taxon>Heterotrichida</taxon>
        <taxon>Blepharismidae</taxon>
        <taxon>Blepharisma</taxon>
    </lineage>
</organism>
<evidence type="ECO:0000313" key="2">
    <source>
        <dbReference type="EMBL" id="CAG9329991.1"/>
    </source>
</evidence>
<keyword evidence="3" id="KW-1185">Reference proteome</keyword>
<proteinExistence type="predicted"/>
<dbReference type="EMBL" id="CAJZBQ010000050">
    <property type="protein sequence ID" value="CAG9329991.1"/>
    <property type="molecule type" value="Genomic_DNA"/>
</dbReference>
<sequence length="357" mass="41507">MADSKPRKRLKKLVRGKDESPTFKEDFIPKKSGASLSKDSIGKIMGSPNAKPLHEDDSSLEDWITDKVEYDKYGPPVSSSESAHSTDEEGEARKARKRKPSSSSEESASDTSSISESSRFASENEDRNENEEPKKILVGKQALEEKRARGLIPEVPKKEKTDKEKKSKKHSKKHEKKHEKKEKKIQEKYEEIVEKKKKTKSVDNSKKYIQFKEYSSREDREKAEIVTKILVRWWYINEDWPPANYNYNPGLRQNNLRLVSKENWSIESIEVDGLEKVKEVPGYPGLYMTHLGKIHDLRPAETCPCFDFYFKKSKKELQSLLIEALEKQLEVLSQQPKPEPELQKSLRKELELYRKQH</sequence>
<gene>
    <name evidence="2" type="ORF">BSTOLATCC_MIC50104</name>
</gene>
<accession>A0AAU9JWJ6</accession>
<feature type="compositionally biased region" description="Basic and acidic residues" evidence="1">
    <location>
        <begin position="15"/>
        <end position="29"/>
    </location>
</feature>
<evidence type="ECO:0000256" key="1">
    <source>
        <dbReference type="SAM" id="MobiDB-lite"/>
    </source>
</evidence>